<keyword evidence="2" id="KW-0371">Homeobox</keyword>
<feature type="domain" description="Homeobox protein SIX1 N-terminal SD" evidence="5">
    <location>
        <begin position="99"/>
        <end position="196"/>
    </location>
</feature>
<accession>A0A0P4WHD4</accession>
<dbReference type="AlphaFoldDB" id="A0A0P4WHD4"/>
<evidence type="ECO:0000256" key="2">
    <source>
        <dbReference type="ARBA" id="ARBA00023155"/>
    </source>
</evidence>
<dbReference type="EMBL" id="GDRN01053255">
    <property type="protein sequence ID" value="JAI66179.1"/>
    <property type="molecule type" value="Transcribed_RNA"/>
</dbReference>
<feature type="compositionally biased region" description="Low complexity" evidence="4">
    <location>
        <begin position="65"/>
        <end position="95"/>
    </location>
</feature>
<keyword evidence="1" id="KW-0238">DNA-binding</keyword>
<keyword evidence="3" id="KW-0539">Nucleus</keyword>
<organism evidence="6">
    <name type="scientific">Scylla olivacea</name>
    <name type="common">Orange mud crab</name>
    <name type="synonym">Cancer olivacea</name>
    <dbReference type="NCBI Taxonomy" id="85551"/>
    <lineage>
        <taxon>Eukaryota</taxon>
        <taxon>Metazoa</taxon>
        <taxon>Ecdysozoa</taxon>
        <taxon>Arthropoda</taxon>
        <taxon>Crustacea</taxon>
        <taxon>Multicrustacea</taxon>
        <taxon>Malacostraca</taxon>
        <taxon>Eumalacostraca</taxon>
        <taxon>Eucarida</taxon>
        <taxon>Decapoda</taxon>
        <taxon>Pleocyemata</taxon>
        <taxon>Brachyura</taxon>
        <taxon>Eubrachyura</taxon>
        <taxon>Portunoidea</taxon>
        <taxon>Portunidae</taxon>
        <taxon>Portuninae</taxon>
        <taxon>Scylla</taxon>
    </lineage>
</organism>
<proteinExistence type="predicted"/>
<dbReference type="GO" id="GO:0005667">
    <property type="term" value="C:transcription regulator complex"/>
    <property type="evidence" value="ECO:0007669"/>
    <property type="project" value="TreeGrafter"/>
</dbReference>
<dbReference type="InterPro" id="IPR031701">
    <property type="entry name" value="SIX1_SD"/>
</dbReference>
<dbReference type="GO" id="GO:0000978">
    <property type="term" value="F:RNA polymerase II cis-regulatory region sequence-specific DNA binding"/>
    <property type="evidence" value="ECO:0007669"/>
    <property type="project" value="TreeGrafter"/>
</dbReference>
<sequence>MTMKTCEPGRPPSVDSLGSLSIPSPGALAPSTAPTTPHALVAPGTAAPAPSMARDAVEGPGVNTGGSSSSSSSSTSSSSSASTPEGSSLLQGGKGSLQFSPEQIDCVCETLLQAGDMERLGRFLSILPLHTEVSRSSEVILRARAAVAFHRGTFKDVYSILETNTFTPKYHTEMQNMWYRAHYKEAEKIRQRPLGESLRHLVLAPGHLGTGDWILVDWVLVNRYRLPGHWLPGYWSPGHWFTDTGTLGTGYQGTGY</sequence>
<dbReference type="GO" id="GO:0000981">
    <property type="term" value="F:DNA-binding transcription factor activity, RNA polymerase II-specific"/>
    <property type="evidence" value="ECO:0007669"/>
    <property type="project" value="TreeGrafter"/>
</dbReference>
<evidence type="ECO:0000256" key="3">
    <source>
        <dbReference type="ARBA" id="ARBA00023242"/>
    </source>
</evidence>
<dbReference type="PANTHER" id="PTHR10390:SF44">
    <property type="entry name" value="SIX HOMEOBOX 4"/>
    <property type="match status" value="1"/>
</dbReference>
<evidence type="ECO:0000313" key="6">
    <source>
        <dbReference type="EMBL" id="JAI66179.1"/>
    </source>
</evidence>
<reference evidence="6" key="1">
    <citation type="submission" date="2015-09" db="EMBL/GenBank/DDBJ databases">
        <title>Scylla olivacea transcriptome.</title>
        <authorList>
            <person name="Ikhwanuddin M."/>
        </authorList>
    </citation>
    <scope>NUCLEOTIDE SEQUENCE</scope>
</reference>
<evidence type="ECO:0000256" key="4">
    <source>
        <dbReference type="SAM" id="MobiDB-lite"/>
    </source>
</evidence>
<dbReference type="GO" id="GO:0005634">
    <property type="term" value="C:nucleus"/>
    <property type="evidence" value="ECO:0007669"/>
    <property type="project" value="TreeGrafter"/>
</dbReference>
<evidence type="ECO:0000259" key="5">
    <source>
        <dbReference type="Pfam" id="PF16878"/>
    </source>
</evidence>
<name>A0A0P4WHD4_SCYOL</name>
<protein>
    <recommendedName>
        <fullName evidence="5">Homeobox protein SIX1 N-terminal SD domain-containing protein</fullName>
    </recommendedName>
</protein>
<feature type="region of interest" description="Disordered" evidence="4">
    <location>
        <begin position="1"/>
        <end position="95"/>
    </location>
</feature>
<evidence type="ECO:0000256" key="1">
    <source>
        <dbReference type="ARBA" id="ARBA00023125"/>
    </source>
</evidence>
<dbReference type="Pfam" id="PF16878">
    <property type="entry name" value="SIX1_SD"/>
    <property type="match status" value="1"/>
</dbReference>
<dbReference type="PANTHER" id="PTHR10390">
    <property type="entry name" value="HOMEOBOX PROTEIN SIX"/>
    <property type="match status" value="1"/>
</dbReference>